<evidence type="ECO:0000313" key="3">
    <source>
        <dbReference type="Proteomes" id="UP000218209"/>
    </source>
</evidence>
<evidence type="ECO:0000256" key="1">
    <source>
        <dbReference type="SAM" id="MobiDB-lite"/>
    </source>
</evidence>
<sequence length="381" mass="40041">MGSPDGDAADTAGAADASTRAAPSPPECGAGRGAGVTSVPSPAPPRRAAGLGTEGAALPGPPLSGGSGAPPSPAPSAARPSSSRSDVEEVKKDGNVAPPPKKRWVWHAGTERIRVDLLCASAVTMAGAHLAEWGKGEEPYERAADLFNQQPAKPSHVDGKAVKDSFKLLKAKFEKKEAAVAKESGTVEEVTEMDALMADAYSAINDSRMRAAKAKGETTKKEDALLEAGADARRSALARRVHRREERDADVAADGDGEEKVEEGEDGGGTTRSPAGGRSRRRAEIEDENEEELLEVVKSSAESSRKAEEWRCSAEERRLDLEERKLQHEREAHLAEAGRQEVIEATSRGAAADALAAAAATGEERAPSLDLIAALVRRLDK</sequence>
<evidence type="ECO:0000313" key="2">
    <source>
        <dbReference type="EMBL" id="OSX78165.1"/>
    </source>
</evidence>
<dbReference type="EMBL" id="KV918819">
    <property type="protein sequence ID" value="OSX78165.1"/>
    <property type="molecule type" value="Genomic_DNA"/>
</dbReference>
<dbReference type="Proteomes" id="UP000218209">
    <property type="component" value="Unassembled WGS sequence"/>
</dbReference>
<accession>A0A1X6PBR6</accession>
<feature type="compositionally biased region" description="Acidic residues" evidence="1">
    <location>
        <begin position="285"/>
        <end position="294"/>
    </location>
</feature>
<proteinExistence type="predicted"/>
<feature type="compositionally biased region" description="Basic and acidic residues" evidence="1">
    <location>
        <begin position="214"/>
        <end position="234"/>
    </location>
</feature>
<name>A0A1X6PBR6_PORUM</name>
<dbReference type="AlphaFoldDB" id="A0A1X6PBR6"/>
<gene>
    <name evidence="2" type="ORF">BU14_0118s0016</name>
</gene>
<protein>
    <submittedName>
        <fullName evidence="2">Uncharacterized protein</fullName>
    </submittedName>
</protein>
<reference evidence="2 3" key="1">
    <citation type="submission" date="2017-03" db="EMBL/GenBank/DDBJ databases">
        <title>WGS assembly of Porphyra umbilicalis.</title>
        <authorList>
            <person name="Brawley S.H."/>
            <person name="Blouin N.A."/>
            <person name="Ficko-Blean E."/>
            <person name="Wheeler G.L."/>
            <person name="Lohr M."/>
            <person name="Goodson H.V."/>
            <person name="Jenkins J.W."/>
            <person name="Blaby-Haas C.E."/>
            <person name="Helliwell K.E."/>
            <person name="Chan C."/>
            <person name="Marriage T."/>
            <person name="Bhattacharya D."/>
            <person name="Klein A.S."/>
            <person name="Badis Y."/>
            <person name="Brodie J."/>
            <person name="Cao Y."/>
            <person name="Collen J."/>
            <person name="Dittami S.M."/>
            <person name="Gachon C.M."/>
            <person name="Green B.R."/>
            <person name="Karpowicz S."/>
            <person name="Kim J.W."/>
            <person name="Kudahl U."/>
            <person name="Lin S."/>
            <person name="Michel G."/>
            <person name="Mittag M."/>
            <person name="Olson B.J."/>
            <person name="Pangilinan J."/>
            <person name="Peng Y."/>
            <person name="Qiu H."/>
            <person name="Shu S."/>
            <person name="Singer J.T."/>
            <person name="Smith A.G."/>
            <person name="Sprecher B.N."/>
            <person name="Wagner V."/>
            <person name="Wang W."/>
            <person name="Wang Z.-Y."/>
            <person name="Yan J."/>
            <person name="Yarish C."/>
            <person name="Zoeuner-Riek S."/>
            <person name="Zhuang Y."/>
            <person name="Zou Y."/>
            <person name="Lindquist E.A."/>
            <person name="Grimwood J."/>
            <person name="Barry K."/>
            <person name="Rokhsar D.S."/>
            <person name="Schmutz J."/>
            <person name="Stiller J.W."/>
            <person name="Grossman A.R."/>
            <person name="Prochnik S.E."/>
        </authorList>
    </citation>
    <scope>NUCLEOTIDE SEQUENCE [LARGE SCALE GENOMIC DNA]</scope>
    <source>
        <strain evidence="2">4086291</strain>
    </source>
</reference>
<feature type="region of interest" description="Disordered" evidence="1">
    <location>
        <begin position="1"/>
        <end position="105"/>
    </location>
</feature>
<feature type="compositionally biased region" description="Low complexity" evidence="1">
    <location>
        <begin position="1"/>
        <end position="22"/>
    </location>
</feature>
<organism evidence="2 3">
    <name type="scientific">Porphyra umbilicalis</name>
    <name type="common">Purple laver</name>
    <name type="synonym">Red alga</name>
    <dbReference type="NCBI Taxonomy" id="2786"/>
    <lineage>
        <taxon>Eukaryota</taxon>
        <taxon>Rhodophyta</taxon>
        <taxon>Bangiophyceae</taxon>
        <taxon>Bangiales</taxon>
        <taxon>Bangiaceae</taxon>
        <taxon>Porphyra</taxon>
    </lineage>
</organism>
<feature type="compositionally biased region" description="Low complexity" evidence="1">
    <location>
        <begin position="75"/>
        <end position="84"/>
    </location>
</feature>
<feature type="compositionally biased region" description="Basic and acidic residues" evidence="1">
    <location>
        <begin position="303"/>
        <end position="314"/>
    </location>
</feature>
<feature type="region of interest" description="Disordered" evidence="1">
    <location>
        <begin position="211"/>
        <end position="314"/>
    </location>
</feature>
<keyword evidence="3" id="KW-1185">Reference proteome</keyword>
<feature type="compositionally biased region" description="Acidic residues" evidence="1">
    <location>
        <begin position="251"/>
        <end position="266"/>
    </location>
</feature>
<feature type="compositionally biased region" description="Basic and acidic residues" evidence="1">
    <location>
        <begin position="85"/>
        <end position="94"/>
    </location>
</feature>